<keyword evidence="10" id="KW-1185">Reference proteome</keyword>
<keyword evidence="2" id="KW-0677">Repeat</keyword>
<dbReference type="AlphaFoldDB" id="A0AA40BSL7"/>
<dbReference type="SMART" id="SM00028">
    <property type="entry name" value="TPR"/>
    <property type="match status" value="6"/>
</dbReference>
<dbReference type="GO" id="GO:0005737">
    <property type="term" value="C:cytoplasm"/>
    <property type="evidence" value="ECO:0007669"/>
    <property type="project" value="TreeGrafter"/>
</dbReference>
<dbReference type="EMBL" id="JAUKTV010000004">
    <property type="protein sequence ID" value="KAK0739543.1"/>
    <property type="molecule type" value="Genomic_DNA"/>
</dbReference>
<feature type="region of interest" description="Disordered" evidence="8">
    <location>
        <begin position="580"/>
        <end position="630"/>
    </location>
</feature>
<keyword evidence="6" id="KW-0131">Cell cycle</keyword>
<evidence type="ECO:0000256" key="1">
    <source>
        <dbReference type="ARBA" id="ARBA00022618"/>
    </source>
</evidence>
<feature type="repeat" description="TPR" evidence="7">
    <location>
        <begin position="326"/>
        <end position="359"/>
    </location>
</feature>
<accession>A0AA40BSL7</accession>
<dbReference type="GO" id="GO:0031145">
    <property type="term" value="P:anaphase-promoting complex-dependent catabolic process"/>
    <property type="evidence" value="ECO:0007669"/>
    <property type="project" value="TreeGrafter"/>
</dbReference>
<feature type="repeat" description="TPR" evidence="7">
    <location>
        <begin position="503"/>
        <end position="536"/>
    </location>
</feature>
<evidence type="ECO:0000256" key="7">
    <source>
        <dbReference type="PROSITE-ProRule" id="PRU00339"/>
    </source>
</evidence>
<evidence type="ECO:0000313" key="9">
    <source>
        <dbReference type="EMBL" id="KAK0739543.1"/>
    </source>
</evidence>
<dbReference type="PROSITE" id="PS50005">
    <property type="entry name" value="TPR"/>
    <property type="match status" value="2"/>
</dbReference>
<gene>
    <name evidence="9" type="ORF">B0T21DRAFT_400625</name>
</gene>
<feature type="compositionally biased region" description="Gly residues" evidence="8">
    <location>
        <begin position="590"/>
        <end position="616"/>
    </location>
</feature>
<evidence type="ECO:0000256" key="5">
    <source>
        <dbReference type="ARBA" id="ARBA00022803"/>
    </source>
</evidence>
<dbReference type="InterPro" id="IPR011990">
    <property type="entry name" value="TPR-like_helical_dom_sf"/>
</dbReference>
<evidence type="ECO:0000256" key="3">
    <source>
        <dbReference type="ARBA" id="ARBA00022776"/>
    </source>
</evidence>
<dbReference type="PANTHER" id="PTHR12558:SF9">
    <property type="entry name" value="CELL DIVISION CYCLE PROTEIN 16 HOMOLOG"/>
    <property type="match status" value="1"/>
</dbReference>
<dbReference type="SUPFAM" id="SSF48452">
    <property type="entry name" value="TPR-like"/>
    <property type="match status" value="2"/>
</dbReference>
<sequence>MTSSSRANSNMEKFLRDWRQDAMNKAQYDSAIYIGDKLLAMTRDDNDAFFLAQVHFAAGNYTRAHALLAKHGLITSRNASCRYLAAHCLIKQGLFGEALGLLGEYSVVHLFGGNQSHNGPKRKTREGGEGEGREGTAHRKYEAAMCFLRGLCYAKQNAFDRAKEAYKDALRIDVQCYEAFSQLVKNNLMSPDEEDEFMQSLDFGSLTTRDDKGGEPDEEAGDYVHMLYQTQLSKYRHPMAFNTAIESLTTHYGLEGNADIMLARADQLYTQCRFRDALAVTEGILEGDKYNFGVYPIHLACLYELRKTNVLFLIAHELADNYPEEPASWLAVGIYYFATGKIAEARRYFSKASMMDANFGPAWIGFAHTFAAEGEHDQAVTAYSTAARLFTGTHLPQVFLGMQNHAMNNMTAAEEFLKTGYGLCRSDPLLLNEMGIVCYHQDRAREAAAFFREALKVAEETESDSTAWLGARTNLGHAYRRLKMWEEALGEFDAVLREGGKDAGVFAAKGLIYLDLGQAGRAVEVLHEALGIWPQDPVATELLGKALEMSMETGLGLGGEQGLEELERFEEVIEQRKRAARERVARRGRGGGSVDKGKGVAGRGGGTMRRGMGRGQGPWAAGDIDMSDEE</sequence>
<keyword evidence="4" id="KW-0833">Ubl conjugation pathway</keyword>
<dbReference type="Pfam" id="PF12895">
    <property type="entry name" value="ANAPC3"/>
    <property type="match status" value="1"/>
</dbReference>
<name>A0AA40BSL7_9PEZI</name>
<evidence type="ECO:0000256" key="2">
    <source>
        <dbReference type="ARBA" id="ARBA00022737"/>
    </source>
</evidence>
<dbReference type="GO" id="GO:0016567">
    <property type="term" value="P:protein ubiquitination"/>
    <property type="evidence" value="ECO:0007669"/>
    <property type="project" value="TreeGrafter"/>
</dbReference>
<dbReference type="GO" id="GO:0051301">
    <property type="term" value="P:cell division"/>
    <property type="evidence" value="ECO:0007669"/>
    <property type="project" value="UniProtKB-KW"/>
</dbReference>
<evidence type="ECO:0000256" key="4">
    <source>
        <dbReference type="ARBA" id="ARBA00022786"/>
    </source>
</evidence>
<feature type="region of interest" description="Disordered" evidence="8">
    <location>
        <begin position="116"/>
        <end position="136"/>
    </location>
</feature>
<dbReference type="GO" id="GO:0045842">
    <property type="term" value="P:positive regulation of mitotic metaphase/anaphase transition"/>
    <property type="evidence" value="ECO:0007669"/>
    <property type="project" value="TreeGrafter"/>
</dbReference>
<evidence type="ECO:0000256" key="8">
    <source>
        <dbReference type="SAM" id="MobiDB-lite"/>
    </source>
</evidence>
<dbReference type="PANTHER" id="PTHR12558">
    <property type="entry name" value="CELL DIVISION CYCLE 16,23,27"/>
    <property type="match status" value="1"/>
</dbReference>
<evidence type="ECO:0000256" key="6">
    <source>
        <dbReference type="ARBA" id="ARBA00023306"/>
    </source>
</evidence>
<dbReference type="Proteomes" id="UP001172159">
    <property type="component" value="Unassembled WGS sequence"/>
</dbReference>
<dbReference type="InterPro" id="IPR019734">
    <property type="entry name" value="TPR_rpt"/>
</dbReference>
<proteinExistence type="predicted"/>
<evidence type="ECO:0000313" key="10">
    <source>
        <dbReference type="Proteomes" id="UP001172159"/>
    </source>
</evidence>
<dbReference type="GO" id="GO:0005680">
    <property type="term" value="C:anaphase-promoting complex"/>
    <property type="evidence" value="ECO:0007669"/>
    <property type="project" value="UniProtKB-ARBA"/>
</dbReference>
<comment type="caution">
    <text evidence="9">The sequence shown here is derived from an EMBL/GenBank/DDBJ whole genome shotgun (WGS) entry which is preliminary data.</text>
</comment>
<dbReference type="Pfam" id="PF13432">
    <property type="entry name" value="TPR_16"/>
    <property type="match status" value="1"/>
</dbReference>
<evidence type="ECO:0008006" key="11">
    <source>
        <dbReference type="Google" id="ProtNLM"/>
    </source>
</evidence>
<keyword evidence="1" id="KW-0132">Cell division</keyword>
<organism evidence="9 10">
    <name type="scientific">Apiosordaria backusii</name>
    <dbReference type="NCBI Taxonomy" id="314023"/>
    <lineage>
        <taxon>Eukaryota</taxon>
        <taxon>Fungi</taxon>
        <taxon>Dikarya</taxon>
        <taxon>Ascomycota</taxon>
        <taxon>Pezizomycotina</taxon>
        <taxon>Sordariomycetes</taxon>
        <taxon>Sordariomycetidae</taxon>
        <taxon>Sordariales</taxon>
        <taxon>Lasiosphaeriaceae</taxon>
        <taxon>Apiosordaria</taxon>
    </lineage>
</organism>
<dbReference type="Gene3D" id="1.25.40.10">
    <property type="entry name" value="Tetratricopeptide repeat domain"/>
    <property type="match status" value="1"/>
</dbReference>
<reference evidence="9" key="1">
    <citation type="submission" date="2023-06" db="EMBL/GenBank/DDBJ databases">
        <title>Genome-scale phylogeny and comparative genomics of the fungal order Sordariales.</title>
        <authorList>
            <consortium name="Lawrence Berkeley National Laboratory"/>
            <person name="Hensen N."/>
            <person name="Bonometti L."/>
            <person name="Westerberg I."/>
            <person name="Brannstrom I.O."/>
            <person name="Guillou S."/>
            <person name="Cros-Aarteil S."/>
            <person name="Calhoun S."/>
            <person name="Haridas S."/>
            <person name="Kuo A."/>
            <person name="Mondo S."/>
            <person name="Pangilinan J."/>
            <person name="Riley R."/>
            <person name="Labutti K."/>
            <person name="Andreopoulos B."/>
            <person name="Lipzen A."/>
            <person name="Chen C."/>
            <person name="Yanf M."/>
            <person name="Daum C."/>
            <person name="Ng V."/>
            <person name="Clum A."/>
            <person name="Steindorff A."/>
            <person name="Ohm R."/>
            <person name="Martin F."/>
            <person name="Silar P."/>
            <person name="Natvig D."/>
            <person name="Lalanne C."/>
            <person name="Gautier V."/>
            <person name="Ament-Velasquez S.L."/>
            <person name="Kruys A."/>
            <person name="Hutchinson M.I."/>
            <person name="Powell A.J."/>
            <person name="Barry K."/>
            <person name="Miller A.N."/>
            <person name="Grigoriev I.V."/>
            <person name="Debuchy R."/>
            <person name="Gladieux P."/>
            <person name="Thoren M.H."/>
            <person name="Johannesson H."/>
        </authorList>
    </citation>
    <scope>NUCLEOTIDE SEQUENCE</scope>
    <source>
        <strain evidence="9">CBS 540.89</strain>
    </source>
</reference>
<keyword evidence="5 7" id="KW-0802">TPR repeat</keyword>
<feature type="compositionally biased region" description="Basic and acidic residues" evidence="8">
    <location>
        <begin position="125"/>
        <end position="136"/>
    </location>
</feature>
<protein>
    <recommendedName>
        <fullName evidence="11">Anaphase-promoting complex subunit 6</fullName>
    </recommendedName>
</protein>
<dbReference type="Pfam" id="PF13181">
    <property type="entry name" value="TPR_8"/>
    <property type="match status" value="1"/>
</dbReference>
<keyword evidence="3" id="KW-0498">Mitosis</keyword>